<evidence type="ECO:0000313" key="2">
    <source>
        <dbReference type="EMBL" id="ODN66815.1"/>
    </source>
</evidence>
<evidence type="ECO:0008006" key="4">
    <source>
        <dbReference type="Google" id="ProtNLM"/>
    </source>
</evidence>
<dbReference type="RefSeq" id="WP_069295978.1">
    <property type="nucleotide sequence ID" value="NZ_MCRI01000013.1"/>
</dbReference>
<reference evidence="2 3" key="1">
    <citation type="submission" date="2016-07" db="EMBL/GenBank/DDBJ databases">
        <title>Draft Genome Sequence of Methylophaga muralis Bur 1.</title>
        <authorList>
            <person name="Vasilenko O.V."/>
            <person name="Doronina N.V."/>
            <person name="Shmareva M.N."/>
            <person name="Tarlachkov S.V."/>
            <person name="Mustakhimov I."/>
            <person name="Trotsenko Y.A."/>
        </authorList>
    </citation>
    <scope>NUCLEOTIDE SEQUENCE [LARGE SCALE GENOMIC DNA]</scope>
    <source>
        <strain evidence="2 3">Bur 1</strain>
    </source>
</reference>
<dbReference type="EMBL" id="MCRI01000013">
    <property type="protein sequence ID" value="ODN66815.1"/>
    <property type="molecule type" value="Genomic_DNA"/>
</dbReference>
<protein>
    <recommendedName>
        <fullName evidence="4">DUF4388 domain-containing protein</fullName>
    </recommendedName>
</protein>
<keyword evidence="3" id="KW-1185">Reference proteome</keyword>
<dbReference type="Proteomes" id="UP000094379">
    <property type="component" value="Unassembled WGS sequence"/>
</dbReference>
<gene>
    <name evidence="2" type="ORF">A9E74_01512</name>
</gene>
<organism evidence="2 3">
    <name type="scientific">Methylophaga muralis</name>
    <dbReference type="NCBI Taxonomy" id="291169"/>
    <lineage>
        <taxon>Bacteria</taxon>
        <taxon>Pseudomonadati</taxon>
        <taxon>Pseudomonadota</taxon>
        <taxon>Gammaproteobacteria</taxon>
        <taxon>Thiotrichales</taxon>
        <taxon>Piscirickettsiaceae</taxon>
        <taxon>Methylophaga</taxon>
    </lineage>
</organism>
<dbReference type="AlphaFoldDB" id="A0A1E3GSA3"/>
<sequence length="162" mass="18139">MLETTEILNRLLTLCNEQKSGTLFLTTADNKACHIIFEQGRIEAMAFGSVKGIAVANLLPRLLIERTSFNSTLRMPLSERANIEDQADIFAALGLRRQQTAAIEAPHIATKTPRMYRGHLIVEQDPEETRPKPVKPVIESSADTPPKKSKSKRIYRGQVIED</sequence>
<evidence type="ECO:0000313" key="3">
    <source>
        <dbReference type="Proteomes" id="UP000094379"/>
    </source>
</evidence>
<comment type="caution">
    <text evidence="2">The sequence shown here is derived from an EMBL/GenBank/DDBJ whole genome shotgun (WGS) entry which is preliminary data.</text>
</comment>
<proteinExistence type="predicted"/>
<accession>A0A1E3GSA3</accession>
<feature type="region of interest" description="Disordered" evidence="1">
    <location>
        <begin position="122"/>
        <end position="162"/>
    </location>
</feature>
<evidence type="ECO:0000256" key="1">
    <source>
        <dbReference type="SAM" id="MobiDB-lite"/>
    </source>
</evidence>
<dbReference type="STRING" id="291169.A9E74_01512"/>
<name>A0A1E3GSA3_9GAMM</name>